<name>A0A2N0Z113_9BACI</name>
<evidence type="ECO:0000256" key="2">
    <source>
        <dbReference type="ARBA" id="ARBA00022448"/>
    </source>
</evidence>
<evidence type="ECO:0000256" key="5">
    <source>
        <dbReference type="SAM" id="SignalP"/>
    </source>
</evidence>
<dbReference type="Proteomes" id="UP000233375">
    <property type="component" value="Unassembled WGS sequence"/>
</dbReference>
<dbReference type="GO" id="GO:0007155">
    <property type="term" value="P:cell adhesion"/>
    <property type="evidence" value="ECO:0007669"/>
    <property type="project" value="InterPro"/>
</dbReference>
<dbReference type="AlphaFoldDB" id="A0A2N0Z113"/>
<dbReference type="InterPro" id="IPR050492">
    <property type="entry name" value="Bact_metal-bind_prot9"/>
</dbReference>
<dbReference type="EMBL" id="PISE01000027">
    <property type="protein sequence ID" value="PKG23206.1"/>
    <property type="molecule type" value="Genomic_DNA"/>
</dbReference>
<dbReference type="PANTHER" id="PTHR42953">
    <property type="entry name" value="HIGH-AFFINITY ZINC UPTAKE SYSTEM PROTEIN ZNUA-RELATED"/>
    <property type="match status" value="1"/>
</dbReference>
<feature type="chain" id="PRO_5038478697" evidence="5">
    <location>
        <begin position="24"/>
        <end position="307"/>
    </location>
</feature>
<dbReference type="PROSITE" id="PS51257">
    <property type="entry name" value="PROKAR_LIPOPROTEIN"/>
    <property type="match status" value="1"/>
</dbReference>
<proteinExistence type="inferred from homology"/>
<dbReference type="InterPro" id="IPR006127">
    <property type="entry name" value="ZnuA-like"/>
</dbReference>
<keyword evidence="2 4" id="KW-0813">Transport</keyword>
<feature type="signal peptide" evidence="5">
    <location>
        <begin position="1"/>
        <end position="23"/>
    </location>
</feature>
<accession>A0A2N0Z113</accession>
<dbReference type="Gene3D" id="3.40.50.1980">
    <property type="entry name" value="Nitrogenase molybdenum iron protein domain"/>
    <property type="match status" value="2"/>
</dbReference>
<keyword evidence="7" id="KW-1185">Reference proteome</keyword>
<evidence type="ECO:0000313" key="6">
    <source>
        <dbReference type="EMBL" id="PKG23206.1"/>
    </source>
</evidence>
<sequence>MKGLKPLVICLLAIVFITGCSNKQTDSTDKNKIDIVTTFYPMYDFTKNIAGDKANITLLIPSTIEPHDWEPTPKNVGDIQKADLFVYNSTDMETWVPTIKESSSGSNVEFIEASKGITLLENHEEEEEHEHSHDVDPHVWLSPVLAIKEVENITAALVKVDPDNKAYYKKNSDAYIKKLQNLDQKFKVELKNKDTSEFITQHTAFSYLANEYNLVQVPIAGLSPDQEPSAAKLAELKAFAKEHKVNVIYFEELASAKVANTLAEELGAKTEVLNTLEGLSKKDQEAGKDYISIMEENLNQLKKSLFK</sequence>
<evidence type="ECO:0000256" key="3">
    <source>
        <dbReference type="ARBA" id="ARBA00022729"/>
    </source>
</evidence>
<evidence type="ECO:0000256" key="1">
    <source>
        <dbReference type="ARBA" id="ARBA00011028"/>
    </source>
</evidence>
<gene>
    <name evidence="6" type="ORF">CWS01_13050</name>
</gene>
<dbReference type="PRINTS" id="PR00690">
    <property type="entry name" value="ADHESNFAMILY"/>
</dbReference>
<dbReference type="InterPro" id="IPR006129">
    <property type="entry name" value="AdhesinB"/>
</dbReference>
<protein>
    <submittedName>
        <fullName evidence="6">Zinc ABC transporter substrate-binding protein</fullName>
    </submittedName>
</protein>
<dbReference type="Pfam" id="PF01297">
    <property type="entry name" value="ZnuA"/>
    <property type="match status" value="1"/>
</dbReference>
<dbReference type="GO" id="GO:0030001">
    <property type="term" value="P:metal ion transport"/>
    <property type="evidence" value="ECO:0007669"/>
    <property type="project" value="InterPro"/>
</dbReference>
<evidence type="ECO:0000313" key="7">
    <source>
        <dbReference type="Proteomes" id="UP000233375"/>
    </source>
</evidence>
<keyword evidence="3 5" id="KW-0732">Signal</keyword>
<dbReference type="CDD" id="cd01017">
    <property type="entry name" value="AdcA"/>
    <property type="match status" value="1"/>
</dbReference>
<organism evidence="6 7">
    <name type="scientific">Niallia nealsonii</name>
    <dbReference type="NCBI Taxonomy" id="115979"/>
    <lineage>
        <taxon>Bacteria</taxon>
        <taxon>Bacillati</taxon>
        <taxon>Bacillota</taxon>
        <taxon>Bacilli</taxon>
        <taxon>Bacillales</taxon>
        <taxon>Bacillaceae</taxon>
        <taxon>Niallia</taxon>
    </lineage>
</organism>
<comment type="similarity">
    <text evidence="1 4">Belongs to the bacterial solute-binding protein 9 family.</text>
</comment>
<dbReference type="InterPro" id="IPR006128">
    <property type="entry name" value="Lipoprotein_PsaA-like"/>
</dbReference>
<comment type="caution">
    <text evidence="6">The sequence shown here is derived from an EMBL/GenBank/DDBJ whole genome shotgun (WGS) entry which is preliminary data.</text>
</comment>
<dbReference type="SUPFAM" id="SSF53807">
    <property type="entry name" value="Helical backbone' metal receptor"/>
    <property type="match status" value="1"/>
</dbReference>
<dbReference type="RefSeq" id="WP_101177646.1">
    <property type="nucleotide sequence ID" value="NZ_PISE01000027.1"/>
</dbReference>
<evidence type="ECO:0000256" key="4">
    <source>
        <dbReference type="RuleBase" id="RU003512"/>
    </source>
</evidence>
<dbReference type="PRINTS" id="PR00691">
    <property type="entry name" value="ADHESINB"/>
</dbReference>
<dbReference type="OrthoDB" id="9810636at2"/>
<dbReference type="PANTHER" id="PTHR42953:SF3">
    <property type="entry name" value="HIGH-AFFINITY ZINC UPTAKE SYSTEM PROTEIN ZNUA"/>
    <property type="match status" value="1"/>
</dbReference>
<dbReference type="GO" id="GO:0046872">
    <property type="term" value="F:metal ion binding"/>
    <property type="evidence" value="ECO:0007669"/>
    <property type="project" value="InterPro"/>
</dbReference>
<reference evidence="6 7" key="1">
    <citation type="journal article" date="2003" name="Int. J. Syst. Evol. Microbiol.">
        <title>Bacillus nealsonii sp. nov., isolated from a spacecraft-assembly facility, whose spores are gamma-radiation resistant.</title>
        <authorList>
            <person name="Venkateswaran K."/>
            <person name="Kempf M."/>
            <person name="Chen F."/>
            <person name="Satomi M."/>
            <person name="Nicholson W."/>
            <person name="Kern R."/>
        </authorList>
    </citation>
    <scope>NUCLEOTIDE SEQUENCE [LARGE SCALE GENOMIC DNA]</scope>
    <source>
        <strain evidence="6 7">FO-92</strain>
    </source>
</reference>